<keyword evidence="3" id="KW-1185">Reference proteome</keyword>
<protein>
    <submittedName>
        <fullName evidence="2">Baseplate wedge subunit</fullName>
    </submittedName>
</protein>
<name>A0A192YAL6_9CAUD</name>
<dbReference type="SUPFAM" id="SSF160719">
    <property type="entry name" value="gpW/gp25-like"/>
    <property type="match status" value="1"/>
</dbReference>
<dbReference type="GeneID" id="29059288"/>
<gene>
    <name evidence="2" type="ORF">MP1_gp0194</name>
</gene>
<dbReference type="EMBL" id="KX078569">
    <property type="protein sequence ID" value="ANM46538.1"/>
    <property type="molecule type" value="Genomic_DNA"/>
</dbReference>
<dbReference type="OrthoDB" id="13602at10239"/>
<evidence type="ECO:0000259" key="1">
    <source>
        <dbReference type="Pfam" id="PF04965"/>
    </source>
</evidence>
<dbReference type="KEGG" id="vg:29059288"/>
<dbReference type="Pfam" id="PF04965">
    <property type="entry name" value="GPW_gp25"/>
    <property type="match status" value="1"/>
</dbReference>
<organism evidence="2 3">
    <name type="scientific">Morganella phage vB_MmoM_MP1</name>
    <dbReference type="NCBI Taxonomy" id="1852628"/>
    <lineage>
        <taxon>Viruses</taxon>
        <taxon>Duplodnaviria</taxon>
        <taxon>Heunggongvirae</taxon>
        <taxon>Uroviricota</taxon>
        <taxon>Caudoviricetes</taxon>
        <taxon>Pantevenvirales</taxon>
        <taxon>Straboviridae</taxon>
        <taxon>Gualtarvirus</taxon>
        <taxon>Gualtarvirus mp1</taxon>
    </lineage>
</organism>
<feature type="domain" description="IraD/Gp25-like" evidence="1">
    <location>
        <begin position="29"/>
        <end position="116"/>
    </location>
</feature>
<dbReference type="Proteomes" id="UP000203816">
    <property type="component" value="Segment"/>
</dbReference>
<evidence type="ECO:0000313" key="2">
    <source>
        <dbReference type="EMBL" id="ANM46538.1"/>
    </source>
</evidence>
<accession>A0A192YAL6</accession>
<proteinExistence type="predicted"/>
<sequence length="128" mass="14382">MGNMNLLYSDLDPGLNKAWDNDVQKIRGARAVKMSLLGIILTKKGTRAFDPEFGCDIDGQLFENMSPLIADTIERNIKLAIRDYEPRIDKLSVNVIALHDSNAIIVEVIFSIVDNPDVLEQIKLRLTQ</sequence>
<dbReference type="Gene3D" id="3.10.450.40">
    <property type="match status" value="1"/>
</dbReference>
<dbReference type="InterPro" id="IPR007048">
    <property type="entry name" value="IraD/Gp25-like"/>
</dbReference>
<dbReference type="RefSeq" id="YP_009280052.1">
    <property type="nucleotide sequence ID" value="NC_031020.1"/>
</dbReference>
<reference evidence="2 3" key="1">
    <citation type="submission" date="2016-04" db="EMBL/GenBank/DDBJ databases">
        <title>Comparative genomics of Morganella phages MP1 and MP2 define new clades among the T4 and T7-like Viruses.</title>
        <authorList>
            <person name="Pinto G."/>
            <person name="Oliveira A."/>
            <person name="Malgorzata L."/>
            <person name="Kropinski A."/>
            <person name="Azeredo J."/>
        </authorList>
    </citation>
    <scope>NUCLEOTIDE SEQUENCE [LARGE SCALE GENOMIC DNA]</scope>
</reference>
<evidence type="ECO:0000313" key="3">
    <source>
        <dbReference type="Proteomes" id="UP000203816"/>
    </source>
</evidence>